<dbReference type="SMART" id="SM01254">
    <property type="entry name" value="KLRAQ"/>
    <property type="match status" value="1"/>
</dbReference>
<accession>A0A8C7W6A2</accession>
<evidence type="ECO:0000259" key="11">
    <source>
        <dbReference type="SMART" id="SM01254"/>
    </source>
</evidence>
<keyword evidence="4" id="KW-0694">RNA-binding</keyword>
<protein>
    <recommendedName>
        <fullName evidence="2">Protein phosphatase 1 regulatory subunit 21</fullName>
    </recommendedName>
    <alternativeName>
        <fullName evidence="7">Coiled-coil domain-containing protein 128</fullName>
    </alternativeName>
    <alternativeName>
        <fullName evidence="8">Ferry endosomal RAB5 effector complex subunit 2</fullName>
    </alternativeName>
    <alternativeName>
        <fullName evidence="6">KLRAQ motif-containing protein 1</fullName>
    </alternativeName>
</protein>
<dbReference type="Proteomes" id="UP000694395">
    <property type="component" value="Chromosome 20"/>
</dbReference>
<keyword evidence="3" id="KW-0967">Endosome</keyword>
<feature type="region of interest" description="Disordered" evidence="10">
    <location>
        <begin position="606"/>
        <end position="626"/>
    </location>
</feature>
<evidence type="ECO:0000256" key="7">
    <source>
        <dbReference type="ARBA" id="ARBA00031617"/>
    </source>
</evidence>
<dbReference type="PANTHER" id="PTHR21448:SF0">
    <property type="entry name" value="PROTEIN PHOSPHATASE 1 REGULATORY SUBUNIT 21"/>
    <property type="match status" value="1"/>
</dbReference>
<dbReference type="GO" id="GO:0003723">
    <property type="term" value="F:RNA binding"/>
    <property type="evidence" value="ECO:0007669"/>
    <property type="project" value="UniProtKB-KW"/>
</dbReference>
<evidence type="ECO:0000256" key="4">
    <source>
        <dbReference type="ARBA" id="ARBA00022884"/>
    </source>
</evidence>
<dbReference type="InterPro" id="IPR019348">
    <property type="entry name" value="PPP1R21_six_helix"/>
</dbReference>
<reference evidence="12" key="1">
    <citation type="submission" date="2020-07" db="EMBL/GenBank/DDBJ databases">
        <title>A long reads based de novo assembly of the rainbow trout Arlee double haploid line genome.</title>
        <authorList>
            <person name="Gao G."/>
            <person name="Palti Y."/>
        </authorList>
    </citation>
    <scope>NUCLEOTIDE SEQUENCE [LARGE SCALE GENOMIC DNA]</scope>
</reference>
<keyword evidence="13" id="KW-1185">Reference proteome</keyword>
<dbReference type="PANTHER" id="PTHR21448">
    <property type="entry name" value="SMOOTH MUSCLE MYOSIN HEAVY CHAIN-RELATED"/>
    <property type="match status" value="1"/>
</dbReference>
<dbReference type="InterPro" id="IPR019343">
    <property type="entry name" value="PPP1R21_N"/>
</dbReference>
<keyword evidence="5 9" id="KW-0175">Coiled coil</keyword>
<name>A0A8C7W6A2_ONCMY</name>
<dbReference type="Pfam" id="PF21636">
    <property type="entry name" value="PPP1R21_C"/>
    <property type="match status" value="1"/>
</dbReference>
<proteinExistence type="predicted"/>
<feature type="coiled-coil region" evidence="9">
    <location>
        <begin position="672"/>
        <end position="713"/>
    </location>
</feature>
<reference evidence="12" key="3">
    <citation type="submission" date="2025-09" db="UniProtKB">
        <authorList>
            <consortium name="Ensembl"/>
        </authorList>
    </citation>
    <scope>IDENTIFICATION</scope>
</reference>
<dbReference type="InterPro" id="IPR049372">
    <property type="entry name" value="PPP1R21_C"/>
</dbReference>
<comment type="subcellular location">
    <subcellularLocation>
        <location evidence="1">Early endosome</location>
    </subcellularLocation>
</comment>
<evidence type="ECO:0000256" key="3">
    <source>
        <dbReference type="ARBA" id="ARBA00022753"/>
    </source>
</evidence>
<evidence type="ECO:0000313" key="12">
    <source>
        <dbReference type="Ensembl" id="ENSOMYP00000077049.2"/>
    </source>
</evidence>
<dbReference type="Pfam" id="PF10205">
    <property type="entry name" value="KLRAQ"/>
    <property type="match status" value="1"/>
</dbReference>
<feature type="coiled-coil region" evidence="9">
    <location>
        <begin position="556"/>
        <end position="583"/>
    </location>
</feature>
<feature type="domain" description="Protein phosphatase 1 regulatory subunit 21 N-terminal" evidence="11">
    <location>
        <begin position="21"/>
        <end position="115"/>
    </location>
</feature>
<evidence type="ECO:0000256" key="6">
    <source>
        <dbReference type="ARBA" id="ARBA00031361"/>
    </source>
</evidence>
<evidence type="ECO:0000256" key="9">
    <source>
        <dbReference type="SAM" id="Coils"/>
    </source>
</evidence>
<dbReference type="InterPro" id="IPR040024">
    <property type="entry name" value="PPP1R21"/>
</dbReference>
<gene>
    <name evidence="12" type="primary">PPP1R21</name>
</gene>
<reference evidence="12" key="2">
    <citation type="submission" date="2025-08" db="UniProtKB">
        <authorList>
            <consortium name="Ensembl"/>
        </authorList>
    </citation>
    <scope>IDENTIFICATION</scope>
</reference>
<feature type="region of interest" description="Disordered" evidence="10">
    <location>
        <begin position="83"/>
        <end position="105"/>
    </location>
</feature>
<evidence type="ECO:0000256" key="10">
    <source>
        <dbReference type="SAM" id="MobiDB-lite"/>
    </source>
</evidence>
<dbReference type="Ensembl" id="ENSOMYT00000083866.2">
    <property type="protein sequence ID" value="ENSOMYP00000077049.2"/>
    <property type="gene ID" value="ENSOMYG00000033214.2"/>
</dbReference>
<evidence type="ECO:0000313" key="13">
    <source>
        <dbReference type="Proteomes" id="UP000694395"/>
    </source>
</evidence>
<dbReference type="GeneTree" id="ENSGT00390000006820"/>
<dbReference type="Pfam" id="PF10212">
    <property type="entry name" value="PPP1R21_helical"/>
    <property type="match status" value="1"/>
</dbReference>
<feature type="coiled-coil region" evidence="9">
    <location>
        <begin position="133"/>
        <end position="213"/>
    </location>
</feature>
<sequence>TGSHVLQIPYHTLGRKWIGIHLRAQNQVLKKGVVDEQASSTSLKDQVKQREQSLRKVEQEMDSLTFRNQQLAKRVELLQEELSASEAKGKKSKNKGDSPSQQGLQQTQSVFDEDLQKKIQENERLHIQFYEADEQHRQQESQLKVQLEELERDHEQHQAIVDGLTSKYMDTIERLQSDKARLEVKSQTLEREAKECRARTEECQQQLRKCQSELNRHVKKSSIVIQEKVPFNDTKFSDYNSLNVPPHNRRHQLKARDVAGQALGFVQDIVAALLNFHSYTEQRVHIYPLDSSIEPISPLNQKFSQYLHENAAYVRPLEEGLVQLHQSITEDTVTVLETVGKLKDFADHFTSYTHFLQKILPYQLKSLEEECWTPLCTSSLTSKNQELQSDMKRITSLFDKLHSYISLLALPSELTQRTEVRGLTAPKSVRLNPSVSTEMSTHYSQKASLEQELSTITQKLRTTNECLLASLGSLTSSTGKIATFFSNNLDFFTSSTGYSPRGGAGALNPLQAESMLGNKKKASDYMHAIRKPRPETVPYREALLHRRVLTSSTESREGLTQQVVASQEKIARLEQEKEHWLLEAQLGRVRLEKESQRIHDLETQLSSALGGGGSPAHSLGQAPGSPALTSLEDGEDVSLEQLIKTHYMARVGELTTQLQVSDSKAVNFHAECRALAKRLAIAEKSRETLTEEIKLANQNITRLQDELATTKRSYKEQLSMMSDHLCSMNETLSKQREEIDTLKLGSKGNSKLLKKSR</sequence>
<evidence type="ECO:0000256" key="1">
    <source>
        <dbReference type="ARBA" id="ARBA00004412"/>
    </source>
</evidence>
<evidence type="ECO:0000256" key="5">
    <source>
        <dbReference type="ARBA" id="ARBA00023054"/>
    </source>
</evidence>
<organism evidence="12 13">
    <name type="scientific">Oncorhynchus mykiss</name>
    <name type="common">Rainbow trout</name>
    <name type="synonym">Salmo gairdneri</name>
    <dbReference type="NCBI Taxonomy" id="8022"/>
    <lineage>
        <taxon>Eukaryota</taxon>
        <taxon>Metazoa</taxon>
        <taxon>Chordata</taxon>
        <taxon>Craniata</taxon>
        <taxon>Vertebrata</taxon>
        <taxon>Euteleostomi</taxon>
        <taxon>Actinopterygii</taxon>
        <taxon>Neopterygii</taxon>
        <taxon>Teleostei</taxon>
        <taxon>Protacanthopterygii</taxon>
        <taxon>Salmoniformes</taxon>
        <taxon>Salmonidae</taxon>
        <taxon>Salmoninae</taxon>
        <taxon>Oncorhynchus</taxon>
    </lineage>
</organism>
<evidence type="ECO:0000256" key="2">
    <source>
        <dbReference type="ARBA" id="ARBA00020102"/>
    </source>
</evidence>
<dbReference type="AlphaFoldDB" id="A0A8C7W6A2"/>
<dbReference type="GO" id="GO:0016020">
    <property type="term" value="C:membrane"/>
    <property type="evidence" value="ECO:0007669"/>
    <property type="project" value="TreeGrafter"/>
</dbReference>
<dbReference type="GO" id="GO:0005769">
    <property type="term" value="C:early endosome"/>
    <property type="evidence" value="ECO:0007669"/>
    <property type="project" value="UniProtKB-SubCell"/>
</dbReference>
<evidence type="ECO:0000256" key="8">
    <source>
        <dbReference type="ARBA" id="ARBA00044824"/>
    </source>
</evidence>